<dbReference type="SMART" id="SM00388">
    <property type="entry name" value="HisKA"/>
    <property type="match status" value="1"/>
</dbReference>
<dbReference type="InterPro" id="IPR036097">
    <property type="entry name" value="HisK_dim/P_sf"/>
</dbReference>
<dbReference type="SMART" id="SM00387">
    <property type="entry name" value="HATPase_c"/>
    <property type="match status" value="1"/>
</dbReference>
<keyword evidence="9" id="KW-0902">Two-component regulatory system</keyword>
<proteinExistence type="predicted"/>
<evidence type="ECO:0000256" key="4">
    <source>
        <dbReference type="ARBA" id="ARBA00022553"/>
    </source>
</evidence>
<dbReference type="EMBL" id="JAFCNB010000004">
    <property type="protein sequence ID" value="MBP2704117.1"/>
    <property type="molecule type" value="Genomic_DNA"/>
</dbReference>
<gene>
    <name evidence="14" type="ORF">JOL79_09875</name>
</gene>
<dbReference type="SUPFAM" id="SSF47384">
    <property type="entry name" value="Homodimeric domain of signal transducing histidine kinase"/>
    <property type="match status" value="1"/>
</dbReference>
<dbReference type="InterPro" id="IPR003661">
    <property type="entry name" value="HisK_dim/P_dom"/>
</dbReference>
<evidence type="ECO:0000256" key="7">
    <source>
        <dbReference type="ARBA" id="ARBA00022777"/>
    </source>
</evidence>
<dbReference type="SMART" id="SM00304">
    <property type="entry name" value="HAMP"/>
    <property type="match status" value="1"/>
</dbReference>
<feature type="transmembrane region" description="Helical" evidence="11">
    <location>
        <begin position="162"/>
        <end position="181"/>
    </location>
</feature>
<reference evidence="14" key="1">
    <citation type="submission" date="2021-02" db="EMBL/GenBank/DDBJ databases">
        <title>Draft genome sequence of Microbispora sp. RL4-1S isolated from rice leaves in Thailand.</title>
        <authorList>
            <person name="Muangham S."/>
            <person name="Duangmal K."/>
        </authorList>
    </citation>
    <scope>NUCLEOTIDE SEQUENCE</scope>
    <source>
        <strain evidence="14">RL4-1S</strain>
    </source>
</reference>
<accession>A0A940WHI8</accession>
<dbReference type="Gene3D" id="1.10.287.130">
    <property type="match status" value="1"/>
</dbReference>
<dbReference type="RefSeq" id="WP_210155414.1">
    <property type="nucleotide sequence ID" value="NZ_JAFCNB010000004.1"/>
</dbReference>
<dbReference type="Gene3D" id="3.30.565.10">
    <property type="entry name" value="Histidine kinase-like ATPase, C-terminal domain"/>
    <property type="match status" value="1"/>
</dbReference>
<comment type="catalytic activity">
    <reaction evidence="1">
        <text>ATP + protein L-histidine = ADP + protein N-phospho-L-histidine.</text>
        <dbReference type="EC" id="2.7.13.3"/>
    </reaction>
</comment>
<dbReference type="PANTHER" id="PTHR45436">
    <property type="entry name" value="SENSOR HISTIDINE KINASE YKOH"/>
    <property type="match status" value="1"/>
</dbReference>
<evidence type="ECO:0000259" key="12">
    <source>
        <dbReference type="PROSITE" id="PS50109"/>
    </source>
</evidence>
<dbReference type="CDD" id="cd00075">
    <property type="entry name" value="HATPase"/>
    <property type="match status" value="1"/>
</dbReference>
<dbReference type="InterPro" id="IPR036890">
    <property type="entry name" value="HATPase_C_sf"/>
</dbReference>
<dbReference type="Proteomes" id="UP000674234">
    <property type="component" value="Unassembled WGS sequence"/>
</dbReference>
<organism evidence="14 15">
    <name type="scientific">Microbispora oryzae</name>
    <dbReference type="NCBI Taxonomy" id="2806554"/>
    <lineage>
        <taxon>Bacteria</taxon>
        <taxon>Bacillati</taxon>
        <taxon>Actinomycetota</taxon>
        <taxon>Actinomycetes</taxon>
        <taxon>Streptosporangiales</taxon>
        <taxon>Streptosporangiaceae</taxon>
        <taxon>Microbispora</taxon>
    </lineage>
</organism>
<comment type="caution">
    <text evidence="14">The sequence shown here is derived from an EMBL/GenBank/DDBJ whole genome shotgun (WGS) entry which is preliminary data.</text>
</comment>
<evidence type="ECO:0000256" key="8">
    <source>
        <dbReference type="ARBA" id="ARBA00022989"/>
    </source>
</evidence>
<dbReference type="InterPro" id="IPR003660">
    <property type="entry name" value="HAMP_dom"/>
</dbReference>
<dbReference type="AlphaFoldDB" id="A0A940WHI8"/>
<keyword evidence="4" id="KW-0597">Phosphoprotein</keyword>
<keyword evidence="6 11" id="KW-0812">Transmembrane</keyword>
<comment type="subcellular location">
    <subcellularLocation>
        <location evidence="2">Cell membrane</location>
    </subcellularLocation>
</comment>
<dbReference type="EC" id="2.7.13.3" evidence="3"/>
<evidence type="ECO:0000256" key="9">
    <source>
        <dbReference type="ARBA" id="ARBA00023012"/>
    </source>
</evidence>
<evidence type="ECO:0000313" key="14">
    <source>
        <dbReference type="EMBL" id="MBP2704117.1"/>
    </source>
</evidence>
<feature type="domain" description="Histidine kinase" evidence="12">
    <location>
        <begin position="243"/>
        <end position="447"/>
    </location>
</feature>
<dbReference type="PROSITE" id="PS50109">
    <property type="entry name" value="HIS_KIN"/>
    <property type="match status" value="1"/>
</dbReference>
<keyword evidence="5" id="KW-0808">Transferase</keyword>
<evidence type="ECO:0000256" key="10">
    <source>
        <dbReference type="ARBA" id="ARBA00023136"/>
    </source>
</evidence>
<dbReference type="GO" id="GO:0000155">
    <property type="term" value="F:phosphorelay sensor kinase activity"/>
    <property type="evidence" value="ECO:0007669"/>
    <property type="project" value="InterPro"/>
</dbReference>
<keyword evidence="8 11" id="KW-1133">Transmembrane helix</keyword>
<dbReference type="PANTHER" id="PTHR45436:SF5">
    <property type="entry name" value="SENSOR HISTIDINE KINASE TRCS"/>
    <property type="match status" value="1"/>
</dbReference>
<evidence type="ECO:0000256" key="3">
    <source>
        <dbReference type="ARBA" id="ARBA00012438"/>
    </source>
</evidence>
<dbReference type="GO" id="GO:0005886">
    <property type="term" value="C:plasma membrane"/>
    <property type="evidence" value="ECO:0007669"/>
    <property type="project" value="UniProtKB-SubCell"/>
</dbReference>
<dbReference type="Pfam" id="PF00512">
    <property type="entry name" value="HisKA"/>
    <property type="match status" value="1"/>
</dbReference>
<dbReference type="InterPro" id="IPR005467">
    <property type="entry name" value="His_kinase_dom"/>
</dbReference>
<keyword evidence="10 11" id="KW-0472">Membrane</keyword>
<dbReference type="CDD" id="cd00082">
    <property type="entry name" value="HisKA"/>
    <property type="match status" value="1"/>
</dbReference>
<keyword evidence="7 14" id="KW-0418">Kinase</keyword>
<evidence type="ECO:0000256" key="11">
    <source>
        <dbReference type="SAM" id="Phobius"/>
    </source>
</evidence>
<name>A0A940WHI8_9ACTN</name>
<dbReference type="Pfam" id="PF02518">
    <property type="entry name" value="HATPase_c"/>
    <property type="match status" value="1"/>
</dbReference>
<evidence type="ECO:0000256" key="1">
    <source>
        <dbReference type="ARBA" id="ARBA00000085"/>
    </source>
</evidence>
<dbReference type="InterPro" id="IPR004358">
    <property type="entry name" value="Sig_transdc_His_kin-like_C"/>
</dbReference>
<feature type="domain" description="HAMP" evidence="13">
    <location>
        <begin position="182"/>
        <end position="235"/>
    </location>
</feature>
<dbReference type="PROSITE" id="PS50885">
    <property type="entry name" value="HAMP"/>
    <property type="match status" value="1"/>
</dbReference>
<evidence type="ECO:0000259" key="13">
    <source>
        <dbReference type="PROSITE" id="PS50885"/>
    </source>
</evidence>
<dbReference type="PRINTS" id="PR00344">
    <property type="entry name" value="BCTRLSENSOR"/>
</dbReference>
<keyword evidence="15" id="KW-1185">Reference proteome</keyword>
<evidence type="ECO:0000256" key="5">
    <source>
        <dbReference type="ARBA" id="ARBA00022679"/>
    </source>
</evidence>
<evidence type="ECO:0000313" key="15">
    <source>
        <dbReference type="Proteomes" id="UP000674234"/>
    </source>
</evidence>
<dbReference type="InterPro" id="IPR050428">
    <property type="entry name" value="TCS_sensor_his_kinase"/>
</dbReference>
<sequence length="473" mass="50039">MLLPRLRSLSLRARLALIAIGAAVFVLAPLVVAVNVVVRHAVADRIWDETLDVATRVAGQVRGGTVSDPLSPGRDDVDLIEVVGPKGRVLAASPAAGKLHRLTLMSPTAAAGVTQTTSCSLPHHDCVLVTALRVSIGGDSPTVYAGRTAPTILTSPLPELELFALALLFAAATGWVAWTVAGRVLRPVEAISSEFAEITAATSATRVSEPPGNDEIARLARTANDALSRLDRSIRLQRQFAADASHELLTPIAGIRAQLEGARLHPEDTDEAVDAALCGVDRLEAIVADLLLLARVGTTPQAAREDVDLGGLVAAEVGRRAKRLPMIVDAASGVTVRVLRGQLCRVVANLLDNAERHAQSHVSVEVNGDGDEAVLRVVNDGDPISEPDREHIFERFYRTDSARSRTHGGTGLGLAIAREVVEAHDGTITVENGDRSVRFVVRLPRSGEPGPGVAVPGVTVPEIRDTQCSDRRP</sequence>
<dbReference type="SUPFAM" id="SSF55874">
    <property type="entry name" value="ATPase domain of HSP90 chaperone/DNA topoisomerase II/histidine kinase"/>
    <property type="match status" value="1"/>
</dbReference>
<protein>
    <recommendedName>
        <fullName evidence="3">histidine kinase</fullName>
        <ecNumber evidence="3">2.7.13.3</ecNumber>
    </recommendedName>
</protein>
<evidence type="ECO:0000256" key="6">
    <source>
        <dbReference type="ARBA" id="ARBA00022692"/>
    </source>
</evidence>
<evidence type="ECO:0000256" key="2">
    <source>
        <dbReference type="ARBA" id="ARBA00004236"/>
    </source>
</evidence>
<dbReference type="InterPro" id="IPR003594">
    <property type="entry name" value="HATPase_dom"/>
</dbReference>